<feature type="compositionally biased region" description="Polar residues" evidence="1">
    <location>
        <begin position="49"/>
        <end position="66"/>
    </location>
</feature>
<feature type="region of interest" description="Disordered" evidence="1">
    <location>
        <begin position="295"/>
        <end position="325"/>
    </location>
</feature>
<dbReference type="Proteomes" id="UP000276776">
    <property type="component" value="Unassembled WGS sequence"/>
</dbReference>
<dbReference type="AlphaFoldDB" id="A0A0N5CLG3"/>
<keyword evidence="2" id="KW-0732">Signal</keyword>
<feature type="compositionally biased region" description="Basic and acidic residues" evidence="1">
    <location>
        <begin position="173"/>
        <end position="206"/>
    </location>
</feature>
<keyword evidence="4" id="KW-1185">Reference proteome</keyword>
<reference evidence="3 4" key="2">
    <citation type="submission" date="2018-11" db="EMBL/GenBank/DDBJ databases">
        <authorList>
            <consortium name="Pathogen Informatics"/>
        </authorList>
    </citation>
    <scope>NUCLEOTIDE SEQUENCE [LARGE SCALE GENOMIC DNA]</scope>
</reference>
<organism evidence="5">
    <name type="scientific">Thelazia callipaeda</name>
    <name type="common">Oriental eyeworm</name>
    <name type="synonym">Parasitic nematode</name>
    <dbReference type="NCBI Taxonomy" id="103827"/>
    <lineage>
        <taxon>Eukaryota</taxon>
        <taxon>Metazoa</taxon>
        <taxon>Ecdysozoa</taxon>
        <taxon>Nematoda</taxon>
        <taxon>Chromadorea</taxon>
        <taxon>Rhabditida</taxon>
        <taxon>Spirurina</taxon>
        <taxon>Spiruromorpha</taxon>
        <taxon>Thelazioidea</taxon>
        <taxon>Thelaziidae</taxon>
        <taxon>Thelazia</taxon>
    </lineage>
</organism>
<evidence type="ECO:0000256" key="2">
    <source>
        <dbReference type="SAM" id="SignalP"/>
    </source>
</evidence>
<dbReference type="EMBL" id="UYYF01000093">
    <property type="protein sequence ID" value="VDM96129.1"/>
    <property type="molecule type" value="Genomic_DNA"/>
</dbReference>
<feature type="compositionally biased region" description="Basic residues" evidence="1">
    <location>
        <begin position="129"/>
        <end position="141"/>
    </location>
</feature>
<dbReference type="OMA" id="IRMYFAG"/>
<evidence type="ECO:0000256" key="1">
    <source>
        <dbReference type="SAM" id="MobiDB-lite"/>
    </source>
</evidence>
<evidence type="ECO:0000313" key="4">
    <source>
        <dbReference type="Proteomes" id="UP000276776"/>
    </source>
</evidence>
<name>A0A0N5CLG3_THECL</name>
<dbReference type="OrthoDB" id="5858705at2759"/>
<evidence type="ECO:0000313" key="5">
    <source>
        <dbReference type="WBParaSite" id="TCLT_0000094701-mRNA-1"/>
    </source>
</evidence>
<sequence length="430" mass="47671">MENGWIRECLALAASITLSTVVASRSKGYRRKGIDNYNSTRHVQHDQTDSTTEASSSGTNLPSSASNITDGIITTAATAASAVESSLKSLEDKATSHFRKTRLKFLKTKTIVDEKEEKTQFEKVAVRQRPARSKNRSRNALKWKEGVKPPKTAKHSAGKKKKHKKKRHRKQKKPSEDKLETTKNVESVVEEHEKEVKTVEREKTETEPELDLIDDQSGGELGSNEESEEDGIDGKKKDAPKPSSLATYPSEPTGVLEFSYLDTGKGSAEFVTPAIMPDQEPIFWVAAKTAAVTGSSSSIFQSNDTNSTEESETKTSEEDPTYESEPIILSGPACHALNLIMKKDLFKNSANSEAENDLIRQYFAGRVPPERTNAAQETLQRAVELAITRLKSGGVSAELYQFLSNRSVAVSLMIDAMKYRKKDFLPLIWR</sequence>
<feature type="chain" id="PRO_5043126203" evidence="2">
    <location>
        <begin position="24"/>
        <end position="430"/>
    </location>
</feature>
<evidence type="ECO:0000313" key="3">
    <source>
        <dbReference type="EMBL" id="VDM96129.1"/>
    </source>
</evidence>
<accession>A0A0N5CLG3</accession>
<feature type="region of interest" description="Disordered" evidence="1">
    <location>
        <begin position="123"/>
        <end position="251"/>
    </location>
</feature>
<gene>
    <name evidence="3" type="ORF">TCLT_LOCUS948</name>
</gene>
<dbReference type="WBParaSite" id="TCLT_0000094701-mRNA-1">
    <property type="protein sequence ID" value="TCLT_0000094701-mRNA-1"/>
    <property type="gene ID" value="TCLT_0000094701"/>
</dbReference>
<feature type="signal peptide" evidence="2">
    <location>
        <begin position="1"/>
        <end position="23"/>
    </location>
</feature>
<proteinExistence type="predicted"/>
<feature type="region of interest" description="Disordered" evidence="1">
    <location>
        <begin position="31"/>
        <end position="66"/>
    </location>
</feature>
<feature type="compositionally biased region" description="Basic residues" evidence="1">
    <location>
        <begin position="151"/>
        <end position="172"/>
    </location>
</feature>
<protein>
    <submittedName>
        <fullName evidence="5">DUF659 domain-containing protein</fullName>
    </submittedName>
</protein>
<dbReference type="STRING" id="103827.A0A0N5CLG3"/>
<reference evidence="5" key="1">
    <citation type="submission" date="2017-02" db="UniProtKB">
        <authorList>
            <consortium name="WormBaseParasite"/>
        </authorList>
    </citation>
    <scope>IDENTIFICATION</scope>
</reference>